<name>A0A382KL76_9ZZZZ</name>
<gene>
    <name evidence="3" type="ORF">METZ01_LOCUS277057</name>
</gene>
<evidence type="ECO:0000313" key="3">
    <source>
        <dbReference type="EMBL" id="SVC24203.1"/>
    </source>
</evidence>
<dbReference type="Gene3D" id="3.40.50.2300">
    <property type="match status" value="1"/>
</dbReference>
<reference evidence="3" key="1">
    <citation type="submission" date="2018-05" db="EMBL/GenBank/DDBJ databases">
        <authorList>
            <person name="Lanie J.A."/>
            <person name="Ng W.-L."/>
            <person name="Kazmierczak K.M."/>
            <person name="Andrzejewski T.M."/>
            <person name="Davidsen T.M."/>
            <person name="Wayne K.J."/>
            <person name="Tettelin H."/>
            <person name="Glass J.I."/>
            <person name="Rusch D."/>
            <person name="Podicherti R."/>
            <person name="Tsui H.-C.T."/>
            <person name="Winkler M.E."/>
        </authorList>
    </citation>
    <scope>NUCLEOTIDE SEQUENCE</scope>
</reference>
<dbReference type="Pfam" id="PF00072">
    <property type="entry name" value="Response_reg"/>
    <property type="match status" value="1"/>
</dbReference>
<protein>
    <recommendedName>
        <fullName evidence="2">Response regulatory domain-containing protein</fullName>
    </recommendedName>
</protein>
<dbReference type="EMBL" id="UINC01080866">
    <property type="protein sequence ID" value="SVC24203.1"/>
    <property type="molecule type" value="Genomic_DNA"/>
</dbReference>
<dbReference type="AlphaFoldDB" id="A0A382KL76"/>
<organism evidence="3">
    <name type="scientific">marine metagenome</name>
    <dbReference type="NCBI Taxonomy" id="408172"/>
    <lineage>
        <taxon>unclassified sequences</taxon>
        <taxon>metagenomes</taxon>
        <taxon>ecological metagenomes</taxon>
    </lineage>
</organism>
<dbReference type="SUPFAM" id="SSF52172">
    <property type="entry name" value="CheY-like"/>
    <property type="match status" value="1"/>
</dbReference>
<proteinExistence type="predicted"/>
<dbReference type="InterPro" id="IPR001789">
    <property type="entry name" value="Sig_transdc_resp-reg_receiver"/>
</dbReference>
<feature type="domain" description="Response regulatory" evidence="2">
    <location>
        <begin position="5"/>
        <end position="65"/>
    </location>
</feature>
<evidence type="ECO:0000256" key="1">
    <source>
        <dbReference type="ARBA" id="ARBA00022553"/>
    </source>
</evidence>
<dbReference type="InterPro" id="IPR050595">
    <property type="entry name" value="Bact_response_regulator"/>
</dbReference>
<keyword evidence="1" id="KW-0597">Phosphoprotein</keyword>
<accession>A0A382KL76</accession>
<sequence>MPQERILVVDDETNIANSLKEILSDEGYDVSVTEDGLNALDMIQSDPPDLLLLDVWLPGMDGIEV</sequence>
<dbReference type="PANTHER" id="PTHR44591">
    <property type="entry name" value="STRESS RESPONSE REGULATOR PROTEIN 1"/>
    <property type="match status" value="1"/>
</dbReference>
<dbReference type="PANTHER" id="PTHR44591:SF3">
    <property type="entry name" value="RESPONSE REGULATORY DOMAIN-CONTAINING PROTEIN"/>
    <property type="match status" value="1"/>
</dbReference>
<dbReference type="GO" id="GO:0000160">
    <property type="term" value="P:phosphorelay signal transduction system"/>
    <property type="evidence" value="ECO:0007669"/>
    <property type="project" value="InterPro"/>
</dbReference>
<dbReference type="InterPro" id="IPR011006">
    <property type="entry name" value="CheY-like_superfamily"/>
</dbReference>
<dbReference type="PROSITE" id="PS50110">
    <property type="entry name" value="RESPONSE_REGULATORY"/>
    <property type="match status" value="1"/>
</dbReference>
<evidence type="ECO:0000259" key="2">
    <source>
        <dbReference type="PROSITE" id="PS50110"/>
    </source>
</evidence>
<feature type="non-terminal residue" evidence="3">
    <location>
        <position position="65"/>
    </location>
</feature>